<dbReference type="AlphaFoldDB" id="A0A378AQA4"/>
<dbReference type="Proteomes" id="UP000254020">
    <property type="component" value="Unassembled WGS sequence"/>
</dbReference>
<proteinExistence type="predicted"/>
<dbReference type="Gene3D" id="3.40.190.10">
    <property type="entry name" value="Periplasmic binding protein-like II"/>
    <property type="match status" value="1"/>
</dbReference>
<reference evidence="1 2" key="1">
    <citation type="submission" date="2018-06" db="EMBL/GenBank/DDBJ databases">
        <authorList>
            <consortium name="Pathogen Informatics"/>
            <person name="Doyle S."/>
        </authorList>
    </citation>
    <scope>NUCLEOTIDE SEQUENCE [LARGE SCALE GENOMIC DNA]</scope>
    <source>
        <strain evidence="1 2">NCTC9504</strain>
    </source>
</reference>
<gene>
    <name evidence="1" type="ORF">NCTC9504_05825</name>
</gene>
<sequence length="96" mass="10746">MLPSTNDDYGGWIFSALVRANGGKYFNEDYPGEVYYNSPTAIGALRFWQDLIYKDKVMPSGVLNSKQISAAFSPASSDGDAQHRRAGLYAREQQRF</sequence>
<organism evidence="1 2">
    <name type="scientific">Klebsiella pneumoniae subsp. pneumoniae</name>
    <dbReference type="NCBI Taxonomy" id="72407"/>
    <lineage>
        <taxon>Bacteria</taxon>
        <taxon>Pseudomonadati</taxon>
        <taxon>Pseudomonadota</taxon>
        <taxon>Gammaproteobacteria</taxon>
        <taxon>Enterobacterales</taxon>
        <taxon>Enterobacteriaceae</taxon>
        <taxon>Klebsiella/Raoultella group</taxon>
        <taxon>Klebsiella</taxon>
        <taxon>Klebsiella pneumoniae complex</taxon>
    </lineage>
</organism>
<accession>A0A378AQA4</accession>
<dbReference type="EMBL" id="UGMA01000005">
    <property type="protein sequence ID" value="STV14801.1"/>
    <property type="molecule type" value="Genomic_DNA"/>
</dbReference>
<dbReference type="SUPFAM" id="SSF53850">
    <property type="entry name" value="Periplasmic binding protein-like II"/>
    <property type="match status" value="1"/>
</dbReference>
<evidence type="ECO:0000313" key="2">
    <source>
        <dbReference type="Proteomes" id="UP000254020"/>
    </source>
</evidence>
<evidence type="ECO:0000313" key="1">
    <source>
        <dbReference type="EMBL" id="STV14801.1"/>
    </source>
</evidence>
<protein>
    <submittedName>
        <fullName evidence="1">Glycerol-3-phosphate-binding protein</fullName>
    </submittedName>
</protein>
<name>A0A378AQA4_KLEPN</name>